<reference evidence="2 3" key="1">
    <citation type="submission" date="2024-02" db="EMBL/GenBank/DDBJ databases">
        <authorList>
            <person name="Chen Y."/>
            <person name="Shah S."/>
            <person name="Dougan E. K."/>
            <person name="Thang M."/>
            <person name="Chan C."/>
        </authorList>
    </citation>
    <scope>NUCLEOTIDE SEQUENCE [LARGE SCALE GENOMIC DNA]</scope>
</reference>
<evidence type="ECO:0000313" key="2">
    <source>
        <dbReference type="EMBL" id="CAK8998689.1"/>
    </source>
</evidence>
<accession>A0ABP0IBC7</accession>
<name>A0ABP0IBC7_9DINO</name>
<dbReference type="Proteomes" id="UP001642484">
    <property type="component" value="Unassembled WGS sequence"/>
</dbReference>
<organism evidence="2 3">
    <name type="scientific">Durusdinium trenchii</name>
    <dbReference type="NCBI Taxonomy" id="1381693"/>
    <lineage>
        <taxon>Eukaryota</taxon>
        <taxon>Sar</taxon>
        <taxon>Alveolata</taxon>
        <taxon>Dinophyceae</taxon>
        <taxon>Suessiales</taxon>
        <taxon>Symbiodiniaceae</taxon>
        <taxon>Durusdinium</taxon>
    </lineage>
</organism>
<dbReference type="EMBL" id="CAXAMN010002225">
    <property type="protein sequence ID" value="CAK8998689.1"/>
    <property type="molecule type" value="Genomic_DNA"/>
</dbReference>
<keyword evidence="3" id="KW-1185">Reference proteome</keyword>
<comment type="caution">
    <text evidence="2">The sequence shown here is derived from an EMBL/GenBank/DDBJ whole genome shotgun (WGS) entry which is preliminary data.</text>
</comment>
<sequence>MGVLSPEAGKVMVKRGFVSAMFRLSGGRGTSRRPPWKQESQRVRCDNGASEGDPWPHARRCDATQVTDLRPLKKLRRLGVFQGDFHRRLRGQQAKIQLASIGHRHLTGIKTLLSAGFCEFYVLFFRLCTTC</sequence>
<feature type="region of interest" description="Disordered" evidence="1">
    <location>
        <begin position="25"/>
        <end position="57"/>
    </location>
</feature>
<gene>
    <name evidence="2" type="ORF">CCMP2556_LOCUS5344</name>
</gene>
<protein>
    <submittedName>
        <fullName evidence="2">Uncharacterized protein</fullName>
    </submittedName>
</protein>
<evidence type="ECO:0000256" key="1">
    <source>
        <dbReference type="SAM" id="MobiDB-lite"/>
    </source>
</evidence>
<evidence type="ECO:0000313" key="3">
    <source>
        <dbReference type="Proteomes" id="UP001642484"/>
    </source>
</evidence>
<proteinExistence type="predicted"/>